<feature type="compositionally biased region" description="Acidic residues" evidence="15">
    <location>
        <begin position="1382"/>
        <end position="1395"/>
    </location>
</feature>
<gene>
    <name evidence="17" type="ORF">Tco_0773511</name>
</gene>
<evidence type="ECO:0000256" key="6">
    <source>
        <dbReference type="ARBA" id="ARBA00022750"/>
    </source>
</evidence>
<feature type="compositionally biased region" description="Basic and acidic residues" evidence="15">
    <location>
        <begin position="1053"/>
        <end position="1064"/>
    </location>
</feature>
<evidence type="ECO:0000256" key="12">
    <source>
        <dbReference type="ARBA" id="ARBA00022932"/>
    </source>
</evidence>
<feature type="compositionally biased region" description="Acidic residues" evidence="15">
    <location>
        <begin position="1065"/>
        <end position="1087"/>
    </location>
</feature>
<dbReference type="EMBL" id="BQNB010011462">
    <property type="protein sequence ID" value="GJS90875.1"/>
    <property type="molecule type" value="Genomic_DNA"/>
</dbReference>
<dbReference type="PANTHER" id="PTHR37984:SF5">
    <property type="entry name" value="PROTEIN NYNRIN-LIKE"/>
    <property type="match status" value="1"/>
</dbReference>
<name>A0ABQ4ZLV0_9ASTR</name>
<evidence type="ECO:0000256" key="11">
    <source>
        <dbReference type="ARBA" id="ARBA00022918"/>
    </source>
</evidence>
<keyword evidence="2" id="KW-0808">Transferase</keyword>
<dbReference type="PROSITE" id="PS50994">
    <property type="entry name" value="INTEGRASE"/>
    <property type="match status" value="1"/>
</dbReference>
<keyword evidence="12" id="KW-0239">DNA-directed DNA polymerase</keyword>
<dbReference type="InterPro" id="IPR036397">
    <property type="entry name" value="RNaseH_sf"/>
</dbReference>
<dbReference type="InterPro" id="IPR056924">
    <property type="entry name" value="SH3_Tf2-1"/>
</dbReference>
<evidence type="ECO:0000256" key="2">
    <source>
        <dbReference type="ARBA" id="ARBA00022679"/>
    </source>
</evidence>
<dbReference type="PANTHER" id="PTHR37984">
    <property type="entry name" value="PROTEIN CBG26694"/>
    <property type="match status" value="1"/>
</dbReference>
<evidence type="ECO:0000256" key="13">
    <source>
        <dbReference type="ARBA" id="ARBA00023125"/>
    </source>
</evidence>
<evidence type="ECO:0000256" key="14">
    <source>
        <dbReference type="ARBA" id="ARBA00023172"/>
    </source>
</evidence>
<dbReference type="Gene3D" id="1.10.340.70">
    <property type="match status" value="1"/>
</dbReference>
<keyword evidence="14" id="KW-0233">DNA recombination</keyword>
<dbReference type="Gene3D" id="3.30.70.270">
    <property type="match status" value="2"/>
</dbReference>
<dbReference type="Gene3D" id="3.30.420.10">
    <property type="entry name" value="Ribonuclease H-like superfamily/Ribonuclease H"/>
    <property type="match status" value="1"/>
</dbReference>
<evidence type="ECO:0000256" key="15">
    <source>
        <dbReference type="SAM" id="MobiDB-lite"/>
    </source>
</evidence>
<evidence type="ECO:0000313" key="18">
    <source>
        <dbReference type="Proteomes" id="UP001151760"/>
    </source>
</evidence>
<evidence type="ECO:0000256" key="1">
    <source>
        <dbReference type="ARBA" id="ARBA00022670"/>
    </source>
</evidence>
<evidence type="ECO:0000256" key="7">
    <source>
        <dbReference type="ARBA" id="ARBA00022759"/>
    </source>
</evidence>
<dbReference type="Pfam" id="PF17921">
    <property type="entry name" value="Integrase_H2C2"/>
    <property type="match status" value="1"/>
</dbReference>
<keyword evidence="7" id="KW-0255">Endonuclease</keyword>
<keyword evidence="10" id="KW-0229">DNA integration</keyword>
<feature type="region of interest" description="Disordered" evidence="15">
    <location>
        <begin position="1019"/>
        <end position="1038"/>
    </location>
</feature>
<dbReference type="InterPro" id="IPR050951">
    <property type="entry name" value="Retrovirus_Pol_polyprotein"/>
</dbReference>
<evidence type="ECO:0000259" key="16">
    <source>
        <dbReference type="PROSITE" id="PS50994"/>
    </source>
</evidence>
<keyword evidence="18" id="KW-1185">Reference proteome</keyword>
<dbReference type="SUPFAM" id="SSF53098">
    <property type="entry name" value="Ribonuclease H-like"/>
    <property type="match status" value="1"/>
</dbReference>
<keyword evidence="13" id="KW-0238">DNA-binding</keyword>
<dbReference type="InterPro" id="IPR043128">
    <property type="entry name" value="Rev_trsase/Diguanyl_cyclase"/>
</dbReference>
<keyword evidence="4" id="KW-0540">Nuclease</keyword>
<keyword evidence="3" id="KW-0548">Nucleotidyltransferase</keyword>
<comment type="caution">
    <text evidence="17">The sequence shown here is derived from an EMBL/GenBank/DDBJ whole genome shotgun (WGS) entry which is preliminary data.</text>
</comment>
<evidence type="ECO:0000256" key="8">
    <source>
        <dbReference type="ARBA" id="ARBA00022801"/>
    </source>
</evidence>
<feature type="region of interest" description="Disordered" evidence="15">
    <location>
        <begin position="1340"/>
        <end position="1411"/>
    </location>
</feature>
<dbReference type="GO" id="GO:0003964">
    <property type="term" value="F:RNA-directed DNA polymerase activity"/>
    <property type="evidence" value="ECO:0007669"/>
    <property type="project" value="UniProtKB-KW"/>
</dbReference>
<dbReference type="InterPro" id="IPR001584">
    <property type="entry name" value="Integrase_cat-core"/>
</dbReference>
<dbReference type="SUPFAM" id="SSF56672">
    <property type="entry name" value="DNA/RNA polymerases"/>
    <property type="match status" value="1"/>
</dbReference>
<keyword evidence="8" id="KW-0378">Hydrolase</keyword>
<protein>
    <submittedName>
        <fullName evidence="17">Reverse transcriptase domain-containing protein</fullName>
    </submittedName>
</protein>
<dbReference type="InterPro" id="IPR041373">
    <property type="entry name" value="RT_RNaseH"/>
</dbReference>
<dbReference type="Pfam" id="PF17917">
    <property type="entry name" value="RT_RNaseH"/>
    <property type="match status" value="1"/>
</dbReference>
<feature type="compositionally biased region" description="Acidic residues" evidence="15">
    <location>
        <begin position="1356"/>
        <end position="1365"/>
    </location>
</feature>
<evidence type="ECO:0000256" key="3">
    <source>
        <dbReference type="ARBA" id="ARBA00022695"/>
    </source>
</evidence>
<sequence>MALAALTLVSAALSQTLLKSKEEHEVHLKLILELLEREKLFGKFSKCEFWLQEVHFLGHVVNSEGIHVDPSKIEAVKNWKPPKTPTEIRSFLGLAGYYRRFIANFSKIAKPLTLLTQKNKKFDWGDEQENAFQTLKDMLCDAPILALPEGTDDFVVYCDASNQGFGCVLMQRNKVIAYASRQLKIHEKNYTTHDLELGAVVFALKTWRHYLYGTRSVIYTDHKSLQHIFDQKELNMRQRRWIELFSDYDCEIRYHPGKANVVADALSRKERLKPRRARAMSMTIHSSIKARILEAQSEASKNISAPTEMLKGLDKQLERKEDGGLYLAERIWVPVSGNLRTLIMNEAHATRYSVHPGADKMYYDLRGLYWWPGMKKDIATYVSKCLTCSKVKAEHQKPSGLLQQPEIPEWKWENITMDFISKLPRTSSRHDSIWVIVDRLTKLAHFLAIHEDYKIERLARLYINEIIARHGVPVSIISDRDSYFTSRFWQSLQKALGTRLDLSTAYHPETDGQSERTIQTLEDMLRACAIDFGGNWDTHLPLVEFSYNNSYHSSVKCAPFEALYGRKCRMPIAWAEVGESKLFGPEIIQETTDKIVQIKERLKTARDRQKSYADNRRKPLEFSVGDKVLLKVSPRKGVVRFGKRSKLSPRYVGPFEIVERVGPVAYRLRLPQEFVGVHDTFHVSNLKKCLADVTLHVPLEEVKINEKLYFVEEPMEIMDREVKKLKKRRIPIVKVRWNSQRGPEFTWEREDEMKRKLSATAFTIFADVPDIFMLQFWYFIKKVQGMDSYEFLLANKKCVVNADVFRTILDICPRVEGVNFTDVPDDDITLVFLIKLGYKGPLYKHTNRENVDYPELIWEDLAYQIDHGKEKRSRRENIPFPRFIKVISNHFLKQHNSLSNLKFQHYHTIKDDGIVCRLKFVKIVKKKVTLFADDNIISDDPDTTLELGKSISQTEAEEAEAARQLKGVPSLNPEEQEAADIMQALKESKKTSKRQPGIGGSSEGTSTIPRVFDGSIIVSATSSEGAGTKPGVLDEEKEITEENVILEWGSEQESEHSEKDKLDDEEKDDKEGDADDEDDETEYDEDDIYKYNIRVRKDEDEDMINAEVDDSVKGDEKVTDAAKADAKKTLEAKDDAKKTKLPLTSSSLSVSLGFGDQLLKLSSDSSLVSTVKDTTNAEINLLLEVKIQSEVPHIQSLSMLTVPVSMSSKPLVLTPLRVAKLEKDVSDLKKIDLSAKALAALKIQVPSVTLTVDLEQESEKTPSEILKIKMEQVETEETHCNSYLEIFFVANSSEILKIKKEQTEKQKMLKFTIKSTNKAALKELYHALMESLIKDENSMDKGVADTVQDHKRKHDDDEDDDDDDKDLQLDQTRSALEKEPIEEPIAEVYMDDAGDDVVRDDDQPQDTSEPKTVVLDQPEQPWFNQMFSAIKDPLTFNDLMATPIDFSKLDLNNPEGDCFPFDMSKPLPLQGHPGHLTVAADYFFNNDMEYLKSSNPERTYTTSIMKTKANQYEIEGIKDMVPMLWSPTKVGSQLNKFSKHNVYSIKKILGVKSVSVKRLHGYGHLEEIVVKRADCRLYKSKEGNFVDLHMNDIEDMLLLVVQYKLFHLTDSDIVDFIVALRMFTKSLVIKKQVEDLHLGIESYQKKLNITPSQHIVPEIEFKEPYTPSHKPPGVIYEDLVQQK</sequence>
<feature type="compositionally biased region" description="Basic and acidic residues" evidence="15">
    <location>
        <begin position="1340"/>
        <end position="1349"/>
    </location>
</feature>
<dbReference type="Proteomes" id="UP001151760">
    <property type="component" value="Unassembled WGS sequence"/>
</dbReference>
<reference evidence="17" key="2">
    <citation type="submission" date="2022-01" db="EMBL/GenBank/DDBJ databases">
        <authorList>
            <person name="Yamashiro T."/>
            <person name="Shiraishi A."/>
            <person name="Satake H."/>
            <person name="Nakayama K."/>
        </authorList>
    </citation>
    <scope>NUCLEOTIDE SEQUENCE</scope>
</reference>
<reference evidence="17" key="1">
    <citation type="journal article" date="2022" name="Int. J. Mol. Sci.">
        <title>Draft Genome of Tanacetum Coccineum: Genomic Comparison of Closely Related Tanacetum-Family Plants.</title>
        <authorList>
            <person name="Yamashiro T."/>
            <person name="Shiraishi A."/>
            <person name="Nakayama K."/>
            <person name="Satake H."/>
        </authorList>
    </citation>
    <scope>NUCLEOTIDE SEQUENCE</scope>
</reference>
<keyword evidence="9" id="KW-0460">Magnesium</keyword>
<organism evidence="17 18">
    <name type="scientific">Tanacetum coccineum</name>
    <dbReference type="NCBI Taxonomy" id="301880"/>
    <lineage>
        <taxon>Eukaryota</taxon>
        <taxon>Viridiplantae</taxon>
        <taxon>Streptophyta</taxon>
        <taxon>Embryophyta</taxon>
        <taxon>Tracheophyta</taxon>
        <taxon>Spermatophyta</taxon>
        <taxon>Magnoliopsida</taxon>
        <taxon>eudicotyledons</taxon>
        <taxon>Gunneridae</taxon>
        <taxon>Pentapetalae</taxon>
        <taxon>asterids</taxon>
        <taxon>campanulids</taxon>
        <taxon>Asterales</taxon>
        <taxon>Asteraceae</taxon>
        <taxon>Asteroideae</taxon>
        <taxon>Anthemideae</taxon>
        <taxon>Anthemidinae</taxon>
        <taxon>Tanacetum</taxon>
    </lineage>
</organism>
<keyword evidence="6" id="KW-0064">Aspartyl protease</keyword>
<evidence type="ECO:0000256" key="9">
    <source>
        <dbReference type="ARBA" id="ARBA00022842"/>
    </source>
</evidence>
<dbReference type="InterPro" id="IPR012337">
    <property type="entry name" value="RNaseH-like_sf"/>
</dbReference>
<evidence type="ECO:0000256" key="10">
    <source>
        <dbReference type="ARBA" id="ARBA00022908"/>
    </source>
</evidence>
<dbReference type="InterPro" id="IPR043502">
    <property type="entry name" value="DNA/RNA_pol_sf"/>
</dbReference>
<feature type="region of interest" description="Disordered" evidence="15">
    <location>
        <begin position="1045"/>
        <end position="1087"/>
    </location>
</feature>
<evidence type="ECO:0000256" key="5">
    <source>
        <dbReference type="ARBA" id="ARBA00022723"/>
    </source>
</evidence>
<dbReference type="CDD" id="cd09274">
    <property type="entry name" value="RNase_HI_RT_Ty3"/>
    <property type="match status" value="1"/>
</dbReference>
<keyword evidence="11 17" id="KW-0695">RNA-directed DNA polymerase</keyword>
<accession>A0ABQ4ZLV0</accession>
<proteinExistence type="predicted"/>
<dbReference type="InterPro" id="IPR041588">
    <property type="entry name" value="Integrase_H2C2"/>
</dbReference>
<keyword evidence="5" id="KW-0479">Metal-binding</keyword>
<evidence type="ECO:0000256" key="4">
    <source>
        <dbReference type="ARBA" id="ARBA00022722"/>
    </source>
</evidence>
<feature type="domain" description="Integrase catalytic" evidence="16">
    <location>
        <begin position="404"/>
        <end position="567"/>
    </location>
</feature>
<evidence type="ECO:0000313" key="17">
    <source>
        <dbReference type="EMBL" id="GJS90875.1"/>
    </source>
</evidence>
<keyword evidence="1" id="KW-0645">Protease</keyword>
<dbReference type="Pfam" id="PF24626">
    <property type="entry name" value="SH3_Tf2-1"/>
    <property type="match status" value="1"/>
</dbReference>
<feature type="region of interest" description="Disordered" evidence="15">
    <location>
        <begin position="987"/>
        <end position="1010"/>
    </location>
</feature>